<accession>A0A6A6UKS3</accession>
<feature type="region of interest" description="Disordered" evidence="1">
    <location>
        <begin position="115"/>
        <end position="154"/>
    </location>
</feature>
<evidence type="ECO:0000256" key="2">
    <source>
        <dbReference type="SAM" id="SignalP"/>
    </source>
</evidence>
<feature type="chain" id="PRO_5025459003" evidence="2">
    <location>
        <begin position="20"/>
        <end position="180"/>
    </location>
</feature>
<sequence length="180" mass="19655">MKPTTIALSLTAILPLANAGVITKRGGPIFCTIDPGGLKDYIMTNKADRDYQSTKDCCAAVRHTAFFNEDSHKCQGPFGGVDNAVNWGGMVKCCTSRGMGSHGDKLIGKADPQQEAMWAEEKEGHDREEQWDREQQHGKHDKHDKNGDGKKGKVLLNRSASNDALTFHISSDIPGSFLLI</sequence>
<dbReference type="AlphaFoldDB" id="A0A6A6UKS3"/>
<evidence type="ECO:0000313" key="4">
    <source>
        <dbReference type="Proteomes" id="UP000799302"/>
    </source>
</evidence>
<gene>
    <name evidence="3" type="ORF">BT63DRAFT_411655</name>
</gene>
<evidence type="ECO:0000313" key="3">
    <source>
        <dbReference type="EMBL" id="KAF2672380.1"/>
    </source>
</evidence>
<organism evidence="3 4">
    <name type="scientific">Microthyrium microscopicum</name>
    <dbReference type="NCBI Taxonomy" id="703497"/>
    <lineage>
        <taxon>Eukaryota</taxon>
        <taxon>Fungi</taxon>
        <taxon>Dikarya</taxon>
        <taxon>Ascomycota</taxon>
        <taxon>Pezizomycotina</taxon>
        <taxon>Dothideomycetes</taxon>
        <taxon>Dothideomycetes incertae sedis</taxon>
        <taxon>Microthyriales</taxon>
        <taxon>Microthyriaceae</taxon>
        <taxon>Microthyrium</taxon>
    </lineage>
</organism>
<dbReference type="OrthoDB" id="4932133at2759"/>
<evidence type="ECO:0000256" key="1">
    <source>
        <dbReference type="SAM" id="MobiDB-lite"/>
    </source>
</evidence>
<feature type="compositionally biased region" description="Basic and acidic residues" evidence="1">
    <location>
        <begin position="119"/>
        <end position="151"/>
    </location>
</feature>
<keyword evidence="4" id="KW-1185">Reference proteome</keyword>
<reference evidence="3" key="1">
    <citation type="journal article" date="2020" name="Stud. Mycol.">
        <title>101 Dothideomycetes genomes: a test case for predicting lifestyles and emergence of pathogens.</title>
        <authorList>
            <person name="Haridas S."/>
            <person name="Albert R."/>
            <person name="Binder M."/>
            <person name="Bloem J."/>
            <person name="Labutti K."/>
            <person name="Salamov A."/>
            <person name="Andreopoulos B."/>
            <person name="Baker S."/>
            <person name="Barry K."/>
            <person name="Bills G."/>
            <person name="Bluhm B."/>
            <person name="Cannon C."/>
            <person name="Castanera R."/>
            <person name="Culley D."/>
            <person name="Daum C."/>
            <person name="Ezra D."/>
            <person name="Gonzalez J."/>
            <person name="Henrissat B."/>
            <person name="Kuo A."/>
            <person name="Liang C."/>
            <person name="Lipzen A."/>
            <person name="Lutzoni F."/>
            <person name="Magnuson J."/>
            <person name="Mondo S."/>
            <person name="Nolan M."/>
            <person name="Ohm R."/>
            <person name="Pangilinan J."/>
            <person name="Park H.-J."/>
            <person name="Ramirez L."/>
            <person name="Alfaro M."/>
            <person name="Sun H."/>
            <person name="Tritt A."/>
            <person name="Yoshinaga Y."/>
            <person name="Zwiers L.-H."/>
            <person name="Turgeon B."/>
            <person name="Goodwin S."/>
            <person name="Spatafora J."/>
            <person name="Crous P."/>
            <person name="Grigoriev I."/>
        </authorList>
    </citation>
    <scope>NUCLEOTIDE SEQUENCE</scope>
    <source>
        <strain evidence="3">CBS 115976</strain>
    </source>
</reference>
<name>A0A6A6UKS3_9PEZI</name>
<dbReference type="InterPro" id="IPR045992">
    <property type="entry name" value="DUF5948"/>
</dbReference>
<protein>
    <submittedName>
        <fullName evidence="3">Uncharacterized protein</fullName>
    </submittedName>
</protein>
<proteinExistence type="predicted"/>
<keyword evidence="2" id="KW-0732">Signal</keyword>
<dbReference type="Pfam" id="PF19373">
    <property type="entry name" value="DUF5948"/>
    <property type="match status" value="1"/>
</dbReference>
<feature type="signal peptide" evidence="2">
    <location>
        <begin position="1"/>
        <end position="19"/>
    </location>
</feature>
<dbReference type="Proteomes" id="UP000799302">
    <property type="component" value="Unassembled WGS sequence"/>
</dbReference>
<dbReference type="EMBL" id="MU004232">
    <property type="protein sequence ID" value="KAF2672380.1"/>
    <property type="molecule type" value="Genomic_DNA"/>
</dbReference>